<sequence>MVCALARDRFAARARKGQYFQLKGMYKEKEMQYVRGLPPLACSPLEKAASRMRCIACNRSLSL</sequence>
<reference evidence="1 2" key="1">
    <citation type="submission" date="2023-02" db="EMBL/GenBank/DDBJ databases">
        <title>Dictyobacter halimunensis sp. nov., a new member of the class Ktedonobacteria from forest soil in a geothermal area.</title>
        <authorList>
            <person name="Rachmania M.K."/>
            <person name="Ningsih F."/>
            <person name="Sakai Y."/>
            <person name="Yabe S."/>
            <person name="Yokota A."/>
            <person name="Sjamsuridzal W."/>
        </authorList>
    </citation>
    <scope>NUCLEOTIDE SEQUENCE [LARGE SCALE GENOMIC DNA]</scope>
    <source>
        <strain evidence="1 2">S3.2.2.5</strain>
    </source>
</reference>
<dbReference type="Proteomes" id="UP001344906">
    <property type="component" value="Unassembled WGS sequence"/>
</dbReference>
<organism evidence="1 2">
    <name type="scientific">Dictyobacter halimunensis</name>
    <dbReference type="NCBI Taxonomy" id="3026934"/>
    <lineage>
        <taxon>Bacteria</taxon>
        <taxon>Bacillati</taxon>
        <taxon>Chloroflexota</taxon>
        <taxon>Ktedonobacteria</taxon>
        <taxon>Ktedonobacterales</taxon>
        <taxon>Dictyobacteraceae</taxon>
        <taxon>Dictyobacter</taxon>
    </lineage>
</organism>
<proteinExistence type="predicted"/>
<dbReference type="EMBL" id="BSRI01000002">
    <property type="protein sequence ID" value="GLV60898.1"/>
    <property type="molecule type" value="Genomic_DNA"/>
</dbReference>
<gene>
    <name evidence="1" type="ORF">KDH_77170</name>
</gene>
<name>A0ABQ6G7S4_9CHLR</name>
<accession>A0ABQ6G7S4</accession>
<protein>
    <submittedName>
        <fullName evidence="1">Uncharacterized protein</fullName>
    </submittedName>
</protein>
<keyword evidence="2" id="KW-1185">Reference proteome</keyword>
<evidence type="ECO:0000313" key="2">
    <source>
        <dbReference type="Proteomes" id="UP001344906"/>
    </source>
</evidence>
<comment type="caution">
    <text evidence="1">The sequence shown here is derived from an EMBL/GenBank/DDBJ whole genome shotgun (WGS) entry which is preliminary data.</text>
</comment>
<evidence type="ECO:0000313" key="1">
    <source>
        <dbReference type="EMBL" id="GLV60898.1"/>
    </source>
</evidence>